<dbReference type="Pfam" id="PF11144">
    <property type="entry name" value="DUF2920"/>
    <property type="match status" value="1"/>
</dbReference>
<dbReference type="STRING" id="482461.SAMN05216244_2484"/>
<proteinExistence type="predicted"/>
<protein>
    <recommendedName>
        <fullName evidence="3">DUF2920 family protein</fullName>
    </recommendedName>
</protein>
<evidence type="ECO:0000313" key="2">
    <source>
        <dbReference type="Proteomes" id="UP000182347"/>
    </source>
</evidence>
<dbReference type="OrthoDB" id="2448563at2"/>
<gene>
    <name evidence="1" type="ORF">SAMN05216244_2484</name>
</gene>
<sequence length="359" mass="41172">MAEQHSINIAAHRNIYTGMSDRELRIDFSTPQNGVNYNTGLLIFVPGFGANIDSKVYKKMREVFADTYNMVTIQCNYFGSAFMQSADQFKLKEPQGLQKILTKDELETVAKDSSALLKVLAEKNILLPVLADIKESAEEFNDMSYMQAIDIISAIEAVRIILRENELTFDANRIIGYGHSHGAYLLHLSNRLVPNLFSFLVDNSAWMEPVYLSSNRVLYRKMGKATLAIEFDYFAKKMIKNKQNLNLETLYNNFRGKTQILSFQGDEDNLVDYQTKKRFVEGIGNSAFILVKKGDVDNIKYKSNGHGLNADFLELFYFALEFERPREKTIERKTKHRVDLENLSVEVDFTHGLPVFDFK</sequence>
<dbReference type="AlphaFoldDB" id="A0A1G9T8Q4"/>
<organism evidence="1 2">
    <name type="scientific">Sediminibacillus halophilus</name>
    <dbReference type="NCBI Taxonomy" id="482461"/>
    <lineage>
        <taxon>Bacteria</taxon>
        <taxon>Bacillati</taxon>
        <taxon>Bacillota</taxon>
        <taxon>Bacilli</taxon>
        <taxon>Bacillales</taxon>
        <taxon>Bacillaceae</taxon>
        <taxon>Sediminibacillus</taxon>
    </lineage>
</organism>
<keyword evidence="2" id="KW-1185">Reference proteome</keyword>
<dbReference type="EMBL" id="FNHF01000003">
    <property type="protein sequence ID" value="SDM44044.1"/>
    <property type="molecule type" value="Genomic_DNA"/>
</dbReference>
<dbReference type="InterPro" id="IPR029058">
    <property type="entry name" value="AB_hydrolase_fold"/>
</dbReference>
<reference evidence="2" key="1">
    <citation type="submission" date="2016-10" db="EMBL/GenBank/DDBJ databases">
        <authorList>
            <person name="Varghese N."/>
            <person name="Submissions S."/>
        </authorList>
    </citation>
    <scope>NUCLEOTIDE SEQUENCE [LARGE SCALE GENOMIC DNA]</scope>
    <source>
        <strain evidence="2">CGMCC 1.6199</strain>
    </source>
</reference>
<dbReference type="Gene3D" id="3.40.50.1820">
    <property type="entry name" value="alpha/beta hydrolase"/>
    <property type="match status" value="1"/>
</dbReference>
<dbReference type="Proteomes" id="UP000182347">
    <property type="component" value="Unassembled WGS sequence"/>
</dbReference>
<name>A0A1G9T8Q4_9BACI</name>
<evidence type="ECO:0000313" key="1">
    <source>
        <dbReference type="EMBL" id="SDM44044.1"/>
    </source>
</evidence>
<evidence type="ECO:0008006" key="3">
    <source>
        <dbReference type="Google" id="ProtNLM"/>
    </source>
</evidence>
<dbReference type="RefSeq" id="WP_074599448.1">
    <property type="nucleotide sequence ID" value="NZ_FNHF01000003.1"/>
</dbReference>
<dbReference type="InterPro" id="IPR022605">
    <property type="entry name" value="DUF2920"/>
</dbReference>
<dbReference type="SUPFAM" id="SSF53474">
    <property type="entry name" value="alpha/beta-Hydrolases"/>
    <property type="match status" value="1"/>
</dbReference>
<accession>A0A1G9T8Q4</accession>